<keyword evidence="3" id="KW-1185">Reference proteome</keyword>
<organism evidence="2 3">
    <name type="scientific">Chryseobacterium populi</name>
    <dbReference type="NCBI Taxonomy" id="1144316"/>
    <lineage>
        <taxon>Bacteria</taxon>
        <taxon>Pseudomonadati</taxon>
        <taxon>Bacteroidota</taxon>
        <taxon>Flavobacteriia</taxon>
        <taxon>Flavobacteriales</taxon>
        <taxon>Weeksellaceae</taxon>
        <taxon>Chryseobacterium group</taxon>
        <taxon>Chryseobacterium</taxon>
    </lineage>
</organism>
<protein>
    <recommendedName>
        <fullName evidence="4">Cardiolipin synthase N-terminal domain-containing protein</fullName>
    </recommendedName>
</protein>
<name>J3CC70_9FLAO</name>
<evidence type="ECO:0000313" key="3">
    <source>
        <dbReference type="Proteomes" id="UP000007509"/>
    </source>
</evidence>
<sequence length="54" mass="6232">MDLILYILVIILAAYHIIAIIDLLNNKRLSKKGNNIAYFSVFTLPFLGPLLYFF</sequence>
<keyword evidence="1" id="KW-1133">Transmembrane helix</keyword>
<reference evidence="2 3" key="1">
    <citation type="journal article" date="2012" name="J. Bacteriol.">
        <title>Twenty-one genome sequences from Pseudomonas species and 19 genome sequences from diverse bacteria isolated from the rhizosphere and endosphere of Populus deltoides.</title>
        <authorList>
            <person name="Brown S.D."/>
            <person name="Utturkar S.M."/>
            <person name="Klingeman D.M."/>
            <person name="Johnson C.M."/>
            <person name="Martin S.L."/>
            <person name="Land M.L."/>
            <person name="Lu T.Y."/>
            <person name="Schadt C.W."/>
            <person name="Doktycz M.J."/>
            <person name="Pelletier D.A."/>
        </authorList>
    </citation>
    <scope>NUCLEOTIDE SEQUENCE [LARGE SCALE GENOMIC DNA]</scope>
    <source>
        <strain evidence="2 3">CF314</strain>
    </source>
</reference>
<gene>
    <name evidence="2" type="ORF">PMI13_03561</name>
</gene>
<comment type="caution">
    <text evidence="2">The sequence shown here is derived from an EMBL/GenBank/DDBJ whole genome shotgun (WGS) entry which is preliminary data.</text>
</comment>
<dbReference type="AlphaFoldDB" id="J3CC70"/>
<feature type="transmembrane region" description="Helical" evidence="1">
    <location>
        <begin position="6"/>
        <end position="24"/>
    </location>
</feature>
<accession>J3CC70</accession>
<evidence type="ECO:0000256" key="1">
    <source>
        <dbReference type="SAM" id="Phobius"/>
    </source>
</evidence>
<keyword evidence="1" id="KW-0812">Transmembrane</keyword>
<feature type="transmembrane region" description="Helical" evidence="1">
    <location>
        <begin position="36"/>
        <end position="53"/>
    </location>
</feature>
<dbReference type="EMBL" id="AKJY01000089">
    <property type="protein sequence ID" value="EJL68659.1"/>
    <property type="molecule type" value="Genomic_DNA"/>
</dbReference>
<dbReference type="Proteomes" id="UP000007509">
    <property type="component" value="Unassembled WGS sequence"/>
</dbReference>
<evidence type="ECO:0008006" key="4">
    <source>
        <dbReference type="Google" id="ProtNLM"/>
    </source>
</evidence>
<keyword evidence="1" id="KW-0472">Membrane</keyword>
<evidence type="ECO:0000313" key="2">
    <source>
        <dbReference type="EMBL" id="EJL68659.1"/>
    </source>
</evidence>
<proteinExistence type="predicted"/>